<sequence>MNSAKRFVVVSAALVLIGGTCSAAQYALAQKGYSRNVLGSPTLPDPISIYNNWSAYDELSDNIPLTQDLAMRELDNVIRLRKLGVRFDYYMMDAFWFDPDGGYRTWRQPNWPNGPDAWIKKCQDNGIRPGMWFSSNTLVKIKPAPQWRDSLNKQGSAMSFSEGGFLPDFVDVLQYWYGHGIRMFKFDFVDLTVATPKDEATLTKAEIVRRNATAFRNALAAFRTQHPDVVLEGFNGFGGVLDSTSYPFPFKDPVDLRWLGVLDAQYSGDPRPGDVPEMNFWRSMDIYSDHQVRRFQESGLPIERIDSTGFMVGKTGTIYYRGMHAWKGALILMLARGGWMNTTHGNLELIGEDEARWFARVQSLYLHLQSEGRIKTFGGIPGNVQTYGFGALDANGSVYVMVNPGQDMAKIRMPLLSQAQKPLGQGRLLFRDAGFVPRLNEDTIELGPGQMAMVGFGKYATPAYDFGIQQDVVIPRAIRPVEAEFKSIGKGIIQATIPAPAGGDLRLIMQQYSPDGSLRRTWAGGPPNGTNMDKVFLLKAEQEGRELPIREDYNRVIWAGLSWAAGEISQNYLHAGEPLTLTFQSTEKDPVTLKGSLYLVDY</sequence>
<organism evidence="3">
    <name type="scientific">Edaphobacter paludis</name>
    <dbReference type="NCBI Taxonomy" id="3035702"/>
    <lineage>
        <taxon>Bacteria</taxon>
        <taxon>Pseudomonadati</taxon>
        <taxon>Acidobacteriota</taxon>
        <taxon>Terriglobia</taxon>
        <taxon>Terriglobales</taxon>
        <taxon>Acidobacteriaceae</taxon>
        <taxon>Edaphobacter</taxon>
    </lineage>
</organism>
<evidence type="ECO:0000313" key="3">
    <source>
        <dbReference type="EMBL" id="XBH15203.1"/>
    </source>
</evidence>
<reference evidence="3" key="1">
    <citation type="submission" date="2023-03" db="EMBL/GenBank/DDBJ databases">
        <title>Edaphobacter sp.</title>
        <authorList>
            <person name="Huber K.J."/>
            <person name="Papendorf J."/>
            <person name="Pilke C."/>
            <person name="Bunk B."/>
            <person name="Sproeer C."/>
            <person name="Pester M."/>
        </authorList>
    </citation>
    <scope>NUCLEOTIDE SEQUENCE</scope>
    <source>
        <strain evidence="2">DSM 109919</strain>
        <strain evidence="3">DSM 109920</strain>
    </source>
</reference>
<proteinExistence type="predicted"/>
<accession>A0AAU7D352</accession>
<protein>
    <recommendedName>
        <fullName evidence="4">Alpha-galactosidase</fullName>
    </recommendedName>
</protein>
<dbReference type="EMBL" id="CP121194">
    <property type="protein sequence ID" value="XBH11673.1"/>
    <property type="molecule type" value="Genomic_DNA"/>
</dbReference>
<dbReference type="EMBL" id="CP121195">
    <property type="protein sequence ID" value="XBH15203.1"/>
    <property type="molecule type" value="Genomic_DNA"/>
</dbReference>
<feature type="signal peptide" evidence="1">
    <location>
        <begin position="1"/>
        <end position="23"/>
    </location>
</feature>
<name>A0AAU7DBW5_9BACT</name>
<dbReference type="Gene3D" id="3.20.20.70">
    <property type="entry name" value="Aldolase class I"/>
    <property type="match status" value="1"/>
</dbReference>
<evidence type="ECO:0000313" key="2">
    <source>
        <dbReference type="EMBL" id="XBH11673.1"/>
    </source>
</evidence>
<evidence type="ECO:0008006" key="4">
    <source>
        <dbReference type="Google" id="ProtNLM"/>
    </source>
</evidence>
<dbReference type="KEGG" id="epl:P4G45_08085"/>
<feature type="chain" id="PRO_5043288655" description="Alpha-galactosidase" evidence="1">
    <location>
        <begin position="24"/>
        <end position="602"/>
    </location>
</feature>
<evidence type="ECO:0000256" key="1">
    <source>
        <dbReference type="SAM" id="SignalP"/>
    </source>
</evidence>
<dbReference type="SUPFAM" id="SSF51445">
    <property type="entry name" value="(Trans)glycosidases"/>
    <property type="match status" value="1"/>
</dbReference>
<dbReference type="InterPro" id="IPR017853">
    <property type="entry name" value="GH"/>
</dbReference>
<keyword evidence="1" id="KW-0732">Signal</keyword>
<gene>
    <name evidence="2" type="ORF">P4G45_08085</name>
    <name evidence="3" type="ORF">P8936_08555</name>
</gene>
<dbReference type="InterPro" id="IPR013785">
    <property type="entry name" value="Aldolase_TIM"/>
</dbReference>
<dbReference type="AlphaFoldDB" id="A0AAU7DBW5"/>
<dbReference type="RefSeq" id="WP_348269163.1">
    <property type="nucleotide sequence ID" value="NZ_CP121194.1"/>
</dbReference>
<accession>A0AAU7DBW5</accession>